<feature type="region of interest" description="Disordered" evidence="4">
    <location>
        <begin position="145"/>
        <end position="179"/>
    </location>
</feature>
<reference evidence="7" key="1">
    <citation type="submission" date="2020-01" db="EMBL/GenBank/DDBJ databases">
        <authorList>
            <consortium name="DOE Joint Genome Institute"/>
            <person name="Haridas S."/>
            <person name="Albert R."/>
            <person name="Binder M."/>
            <person name="Bloem J."/>
            <person name="Labutti K."/>
            <person name="Salamov A."/>
            <person name="Andreopoulos B."/>
            <person name="Baker S.E."/>
            <person name="Barry K."/>
            <person name="Bills G."/>
            <person name="Bluhm B.H."/>
            <person name="Cannon C."/>
            <person name="Castanera R."/>
            <person name="Culley D.E."/>
            <person name="Daum C."/>
            <person name="Ezra D."/>
            <person name="Gonzalez J.B."/>
            <person name="Henrissat B."/>
            <person name="Kuo A."/>
            <person name="Liang C."/>
            <person name="Lipzen A."/>
            <person name="Lutzoni F."/>
            <person name="Magnuson J."/>
            <person name="Mondo S."/>
            <person name="Nolan M."/>
            <person name="Ohm R."/>
            <person name="Pangilinan J."/>
            <person name="Park H.-J."/>
            <person name="Ramirez L."/>
            <person name="Alfaro M."/>
            <person name="Sun H."/>
            <person name="Tritt A."/>
            <person name="Yoshinaga Y."/>
            <person name="Zwiers L.-H."/>
            <person name="Turgeon B.G."/>
            <person name="Goodwin S.B."/>
            <person name="Spatafora J.W."/>
            <person name="Crous P.W."/>
            <person name="Grigoriev I.V."/>
        </authorList>
    </citation>
    <scope>NUCLEOTIDE SEQUENCE</scope>
    <source>
        <strain evidence="7">CBS 342.82</strain>
    </source>
</reference>
<feature type="compositionally biased region" description="Low complexity" evidence="4">
    <location>
        <begin position="169"/>
        <end position="178"/>
    </location>
</feature>
<reference evidence="7" key="3">
    <citation type="submission" date="2025-08" db="UniProtKB">
        <authorList>
            <consortium name="RefSeq"/>
        </authorList>
    </citation>
    <scope>IDENTIFICATION</scope>
    <source>
        <strain evidence="7">CBS 342.82</strain>
    </source>
</reference>
<evidence type="ECO:0000256" key="2">
    <source>
        <dbReference type="ARBA" id="ARBA00022771"/>
    </source>
</evidence>
<dbReference type="GO" id="GO:0008270">
    <property type="term" value="F:zinc ion binding"/>
    <property type="evidence" value="ECO:0007669"/>
    <property type="project" value="UniProtKB-KW"/>
</dbReference>
<accession>A0A6J3MB64</accession>
<evidence type="ECO:0000256" key="1">
    <source>
        <dbReference type="ARBA" id="ARBA00022723"/>
    </source>
</evidence>
<name>A0A6J3MB64_9PEZI</name>
<organism evidence="7">
    <name type="scientific">Dissoconium aciculare CBS 342.82</name>
    <dbReference type="NCBI Taxonomy" id="1314786"/>
    <lineage>
        <taxon>Eukaryota</taxon>
        <taxon>Fungi</taxon>
        <taxon>Dikarya</taxon>
        <taxon>Ascomycota</taxon>
        <taxon>Pezizomycotina</taxon>
        <taxon>Dothideomycetes</taxon>
        <taxon>Dothideomycetidae</taxon>
        <taxon>Mycosphaerellales</taxon>
        <taxon>Dissoconiaceae</taxon>
        <taxon>Dissoconium</taxon>
    </lineage>
</organism>
<dbReference type="GeneID" id="54358813"/>
<keyword evidence="1" id="KW-0479">Metal-binding</keyword>
<evidence type="ECO:0000256" key="3">
    <source>
        <dbReference type="ARBA" id="ARBA00022833"/>
    </source>
</evidence>
<dbReference type="PANTHER" id="PTHR13093">
    <property type="entry name" value="ZINC FINGER HIT DOMAIN CONTAINING PROTEIN 1"/>
    <property type="match status" value="1"/>
</dbReference>
<dbReference type="CDD" id="cd21437">
    <property type="entry name" value="zf-HIT_ZNHIT1_like"/>
    <property type="match status" value="1"/>
</dbReference>
<dbReference type="Proteomes" id="UP000504637">
    <property type="component" value="Unplaced"/>
</dbReference>
<keyword evidence="2" id="KW-0863">Zinc-finger</keyword>
<feature type="region of interest" description="Disordered" evidence="4">
    <location>
        <begin position="36"/>
        <end position="73"/>
    </location>
</feature>
<keyword evidence="6" id="KW-1185">Reference proteome</keyword>
<keyword evidence="3" id="KW-0862">Zinc</keyword>
<gene>
    <name evidence="7" type="ORF">K489DRAFT_314463</name>
</gene>
<dbReference type="AlphaFoldDB" id="A0A6J3MB64"/>
<dbReference type="InterPro" id="IPR039723">
    <property type="entry name" value="Vps71/ZNHIT1"/>
</dbReference>
<feature type="domain" description="HIT-type" evidence="5">
    <location>
        <begin position="250"/>
        <end position="277"/>
    </location>
</feature>
<dbReference type="InterPro" id="IPR007529">
    <property type="entry name" value="Znf_HIT"/>
</dbReference>
<evidence type="ECO:0000313" key="6">
    <source>
        <dbReference type="Proteomes" id="UP000504637"/>
    </source>
</evidence>
<evidence type="ECO:0000259" key="5">
    <source>
        <dbReference type="Pfam" id="PF04438"/>
    </source>
</evidence>
<evidence type="ECO:0000313" key="7">
    <source>
        <dbReference type="RefSeq" id="XP_033462134.1"/>
    </source>
</evidence>
<dbReference type="GO" id="GO:0005634">
    <property type="term" value="C:nucleus"/>
    <property type="evidence" value="ECO:0007669"/>
    <property type="project" value="UniProtKB-ARBA"/>
</dbReference>
<dbReference type="RefSeq" id="XP_033462134.1">
    <property type="nucleotide sequence ID" value="XM_033601013.1"/>
</dbReference>
<evidence type="ECO:0000256" key="4">
    <source>
        <dbReference type="SAM" id="MobiDB-lite"/>
    </source>
</evidence>
<protein>
    <recommendedName>
        <fullName evidence="5">HIT-type domain-containing protein</fullName>
    </recommendedName>
</protein>
<proteinExistence type="predicted"/>
<sequence>MATGSLRFRTALIEELPTTHVKNAPGFAWVAVSGRGDDPSKNWGTTNRKRARTAGNTQTESQREAVTAKQQEKIDRRIRELNSDGGRDVAIPNTVRKEGGAAHKAGKTTNTKKILASGKTLAHYLDDEEAEIARTGRRDIDLDAIHQAGAPPQRASKTPLARRKPQREASIASASPAPSIVPPTMVALATLPTAGNTDFDEMQVDDDDDNEYPIPAIPSRAEMEALLNATPLTYAQARCTPPPANSPPARKFCETCGYWGRVRCMKCNVMTCSVACKDIHDEHKCLKFYA</sequence>
<reference evidence="7" key="2">
    <citation type="submission" date="2020-04" db="EMBL/GenBank/DDBJ databases">
        <authorList>
            <consortium name="NCBI Genome Project"/>
        </authorList>
    </citation>
    <scope>NUCLEOTIDE SEQUENCE</scope>
    <source>
        <strain evidence="7">CBS 342.82</strain>
    </source>
</reference>
<dbReference type="Pfam" id="PF04438">
    <property type="entry name" value="zf-HIT"/>
    <property type="match status" value="1"/>
</dbReference>
<dbReference type="OrthoDB" id="74807at2759"/>
<dbReference type="GO" id="GO:0006338">
    <property type="term" value="P:chromatin remodeling"/>
    <property type="evidence" value="ECO:0007669"/>
    <property type="project" value="InterPro"/>
</dbReference>